<gene>
    <name evidence="1" type="ORF">KPL71_011080</name>
</gene>
<comment type="caution">
    <text evidence="1">The sequence shown here is derived from an EMBL/GenBank/DDBJ whole genome shotgun (WGS) entry which is preliminary data.</text>
</comment>
<organism evidence="1 2">
    <name type="scientific">Citrus sinensis</name>
    <name type="common">Sweet orange</name>
    <name type="synonym">Citrus aurantium var. sinensis</name>
    <dbReference type="NCBI Taxonomy" id="2711"/>
    <lineage>
        <taxon>Eukaryota</taxon>
        <taxon>Viridiplantae</taxon>
        <taxon>Streptophyta</taxon>
        <taxon>Embryophyta</taxon>
        <taxon>Tracheophyta</taxon>
        <taxon>Spermatophyta</taxon>
        <taxon>Magnoliopsida</taxon>
        <taxon>eudicotyledons</taxon>
        <taxon>Gunneridae</taxon>
        <taxon>Pentapetalae</taxon>
        <taxon>rosids</taxon>
        <taxon>malvids</taxon>
        <taxon>Sapindales</taxon>
        <taxon>Rutaceae</taxon>
        <taxon>Aurantioideae</taxon>
        <taxon>Citrus</taxon>
    </lineage>
</organism>
<name>A0ACB8L0A0_CITSI</name>
<proteinExistence type="predicted"/>
<evidence type="ECO:0000313" key="1">
    <source>
        <dbReference type="EMBL" id="KAH9766863.1"/>
    </source>
</evidence>
<protein>
    <submittedName>
        <fullName evidence="1">Protein HESO1</fullName>
    </submittedName>
</protein>
<accession>A0ACB8L0A0</accession>
<evidence type="ECO:0000313" key="2">
    <source>
        <dbReference type="Proteomes" id="UP000829398"/>
    </source>
</evidence>
<dbReference type="EMBL" id="CM039173">
    <property type="protein sequence ID" value="KAH9766863.1"/>
    <property type="molecule type" value="Genomic_DNA"/>
</dbReference>
<dbReference type="Proteomes" id="UP000829398">
    <property type="component" value="Chromosome 4"/>
</dbReference>
<keyword evidence="2" id="KW-1185">Reference proteome</keyword>
<sequence length="477" mass="54215">MGSYNVLEPILKDILGMLNPLREDWETRMKVISDLREVVESVESLRVLMIVDKSIEFPVIYLSQRSFATKVDFGTRSVGATVEPFGSFVSNLFSRWGDLDISIELSNGSCISSAGKKVKQSLLGDLLRALRQKGGYRRLQFVAHARVPILKFETIHQNISCDISIDNLCGQIKSKFLFWISQIDGRFRDMVLLVKEWAKAHDINNPKTGTFNSYSLSLLVLFHFQTCVPAILPPLKDIYPGNLVDDLKGVRANAERQIAEICAFNIARFSSDKYRKINRSSLAHLFVSFLEKFSGLSLKASELGICPFTGQWEHIRSNTRWLPNNHPLFIEDPFEQPENSARAVSEKNLAKISNAFEMTHFRLTSTNQTRYALLSSLARPFILQFFGESPVRYANYNNGHRRARPQSHKSVNSPLQAQHQSHNAKKENRPNRSMSQQSVQQHQSQPVRQINGQVQQIWRPKSDGSQQPSPANLEAEI</sequence>
<reference evidence="2" key="1">
    <citation type="journal article" date="2023" name="Hortic. Res.">
        <title>A chromosome-level phased genome enabling allele-level studies in sweet orange: a case study on citrus Huanglongbing tolerance.</title>
        <authorList>
            <person name="Wu B."/>
            <person name="Yu Q."/>
            <person name="Deng Z."/>
            <person name="Duan Y."/>
            <person name="Luo F."/>
            <person name="Gmitter F. Jr."/>
        </authorList>
    </citation>
    <scope>NUCLEOTIDE SEQUENCE [LARGE SCALE GENOMIC DNA]</scope>
    <source>
        <strain evidence="2">cv. Valencia</strain>
    </source>
</reference>